<dbReference type="PANTHER" id="PTHR20903:SF0">
    <property type="entry name" value="PREFOLDIN SUBUNIT 1"/>
    <property type="match status" value="1"/>
</dbReference>
<comment type="similarity">
    <text evidence="1">Belongs to the prefoldin subunit beta family.</text>
</comment>
<feature type="compositionally biased region" description="Basic and acidic residues" evidence="4">
    <location>
        <begin position="104"/>
        <end position="115"/>
    </location>
</feature>
<evidence type="ECO:0000256" key="2">
    <source>
        <dbReference type="ARBA" id="ARBA00023186"/>
    </source>
</evidence>
<dbReference type="Pfam" id="PF01920">
    <property type="entry name" value="Prefoldin_2"/>
    <property type="match status" value="1"/>
</dbReference>
<dbReference type="PANTHER" id="PTHR20903">
    <property type="entry name" value="PREFOLDIN SUBUNIT 1-RELATED"/>
    <property type="match status" value="1"/>
</dbReference>
<dbReference type="GO" id="GO:0044183">
    <property type="term" value="F:protein folding chaperone"/>
    <property type="evidence" value="ECO:0007669"/>
    <property type="project" value="TreeGrafter"/>
</dbReference>
<feature type="region of interest" description="Disordered" evidence="4">
    <location>
        <begin position="104"/>
        <end position="123"/>
    </location>
</feature>
<dbReference type="InterPro" id="IPR002777">
    <property type="entry name" value="PFD_beta-like"/>
</dbReference>
<dbReference type="GO" id="GO:0005737">
    <property type="term" value="C:cytoplasm"/>
    <property type="evidence" value="ECO:0007669"/>
    <property type="project" value="TreeGrafter"/>
</dbReference>
<evidence type="ECO:0000313" key="5">
    <source>
        <dbReference type="EMBL" id="PHH54711.1"/>
    </source>
</evidence>
<keyword evidence="2" id="KW-0143">Chaperone</keyword>
<gene>
    <name evidence="5" type="primary">SPBC1D7.01</name>
    <name evidence="5" type="ORF">CFIMG_003595RA</name>
</gene>
<dbReference type="EMBL" id="APWK03000021">
    <property type="protein sequence ID" value="PHH54711.1"/>
    <property type="molecule type" value="Genomic_DNA"/>
</dbReference>
<reference evidence="5 6" key="1">
    <citation type="journal article" date="2013" name="Fungal Biol.">
        <title>Analysis of microsatellite markers in the genome of the plant pathogen Ceratocystis fimbriata.</title>
        <authorList>
            <person name="Simpson M.C."/>
            <person name="Wilken P.M."/>
            <person name="Coetzee M.P."/>
            <person name="Wingfield M.J."/>
            <person name="Wingfield B.D."/>
        </authorList>
    </citation>
    <scope>NUCLEOTIDE SEQUENCE [LARGE SCALE GENOMIC DNA]</scope>
    <source>
        <strain evidence="5 6">CBS 114723</strain>
    </source>
</reference>
<dbReference type="GO" id="GO:0016272">
    <property type="term" value="C:prefoldin complex"/>
    <property type="evidence" value="ECO:0007669"/>
    <property type="project" value="InterPro"/>
</dbReference>
<proteinExistence type="inferred from homology"/>
<evidence type="ECO:0000256" key="1">
    <source>
        <dbReference type="ARBA" id="ARBA00008045"/>
    </source>
</evidence>
<dbReference type="GO" id="GO:0051082">
    <property type="term" value="F:unfolded protein binding"/>
    <property type="evidence" value="ECO:0007669"/>
    <property type="project" value="InterPro"/>
</dbReference>
<protein>
    <submittedName>
        <fullName evidence="5">Putative prefoldin subunit 1</fullName>
    </submittedName>
</protein>
<evidence type="ECO:0000313" key="6">
    <source>
        <dbReference type="Proteomes" id="UP000222788"/>
    </source>
</evidence>
<dbReference type="AlphaFoldDB" id="A0A2C5XDM3"/>
<keyword evidence="6" id="KW-1185">Reference proteome</keyword>
<evidence type="ECO:0000256" key="4">
    <source>
        <dbReference type="SAM" id="MobiDB-lite"/>
    </source>
</evidence>
<dbReference type="SUPFAM" id="SSF46579">
    <property type="entry name" value="Prefoldin"/>
    <property type="match status" value="1"/>
</dbReference>
<accession>A0A2C5XDM3</accession>
<dbReference type="OrthoDB" id="2015447at2759"/>
<keyword evidence="3" id="KW-0175">Coiled coil</keyword>
<organism evidence="5 6">
    <name type="scientific">Ceratocystis fimbriata CBS 114723</name>
    <dbReference type="NCBI Taxonomy" id="1035309"/>
    <lineage>
        <taxon>Eukaryota</taxon>
        <taxon>Fungi</taxon>
        <taxon>Dikarya</taxon>
        <taxon>Ascomycota</taxon>
        <taxon>Pezizomycotina</taxon>
        <taxon>Sordariomycetes</taxon>
        <taxon>Hypocreomycetidae</taxon>
        <taxon>Microascales</taxon>
        <taxon>Ceratocystidaceae</taxon>
        <taxon>Ceratocystis</taxon>
    </lineage>
</organism>
<reference evidence="5 6" key="2">
    <citation type="journal article" date="2013" name="IMA Fungus">
        <title>IMA Genome-F 1: Ceratocystis fimbriata: Draft nuclear genome sequence for the plant pathogen, Ceratocystis fimbriata.</title>
        <authorList>
            <person name="Wilken P.M."/>
            <person name="Steenkamp E.T."/>
            <person name="Wingfield M.J."/>
            <person name="de Beer Z.W."/>
            <person name="Wingfield B.D."/>
        </authorList>
    </citation>
    <scope>NUCLEOTIDE SEQUENCE [LARGE SCALE GENOMIC DNA]</scope>
    <source>
        <strain evidence="5 6">CBS 114723</strain>
    </source>
</reference>
<dbReference type="InterPro" id="IPR009053">
    <property type="entry name" value="Prefoldin"/>
</dbReference>
<dbReference type="Gene3D" id="1.10.287.370">
    <property type="match status" value="1"/>
</dbReference>
<evidence type="ECO:0000256" key="3">
    <source>
        <dbReference type="SAM" id="Coils"/>
    </source>
</evidence>
<dbReference type="STRING" id="1035309.A0A2C5XDM3"/>
<sequence>MSISTEALQKLVHEIENQALLAEQQIGISKSQVASKQREIRLLNLTMKEVSGLSKETPLYKGLGKMFVSIPEPKLMDEMSFQMKELEGDIDKLGKRLQYLETTHKNSRDHIEQMLRRGGGPAS</sequence>
<comment type="caution">
    <text evidence="5">The sequence shown here is derived from an EMBL/GenBank/DDBJ whole genome shotgun (WGS) entry which is preliminary data.</text>
</comment>
<dbReference type="Proteomes" id="UP000222788">
    <property type="component" value="Unassembled WGS sequence"/>
</dbReference>
<name>A0A2C5XDM3_9PEZI</name>
<feature type="coiled-coil region" evidence="3">
    <location>
        <begin position="76"/>
        <end position="103"/>
    </location>
</feature>